<reference evidence="1" key="1">
    <citation type="submission" date="2022-10" db="EMBL/GenBank/DDBJ databases">
        <title>The complete genomes of actinobacterial strains from the NBC collection.</title>
        <authorList>
            <person name="Joergensen T.S."/>
            <person name="Alvarez Arevalo M."/>
            <person name="Sterndorff E.B."/>
            <person name="Faurdal D."/>
            <person name="Vuksanovic O."/>
            <person name="Mourched A.-S."/>
            <person name="Charusanti P."/>
            <person name="Shaw S."/>
            <person name="Blin K."/>
            <person name="Weber T."/>
        </authorList>
    </citation>
    <scope>NUCLEOTIDE SEQUENCE</scope>
    <source>
        <strain evidence="1">NBC_00049</strain>
    </source>
</reference>
<dbReference type="SUPFAM" id="SSF56784">
    <property type="entry name" value="HAD-like"/>
    <property type="match status" value="1"/>
</dbReference>
<dbReference type="SFLD" id="SFLDS00003">
    <property type="entry name" value="Haloacid_Dehalogenase"/>
    <property type="match status" value="1"/>
</dbReference>
<gene>
    <name evidence="1" type="ORF">OG327_32020</name>
</gene>
<name>A0AAU2JXL5_9ACTN</name>
<dbReference type="InterPro" id="IPR051806">
    <property type="entry name" value="HAD-like_SPP"/>
</dbReference>
<dbReference type="GO" id="GO:0050308">
    <property type="term" value="F:sugar-phosphatase activity"/>
    <property type="evidence" value="ECO:0007669"/>
    <property type="project" value="TreeGrafter"/>
</dbReference>
<dbReference type="InterPro" id="IPR023214">
    <property type="entry name" value="HAD_sf"/>
</dbReference>
<protein>
    <submittedName>
        <fullName evidence="1">HAD family phosphatase</fullName>
    </submittedName>
</protein>
<evidence type="ECO:0000313" key="1">
    <source>
        <dbReference type="EMBL" id="WTU77585.1"/>
    </source>
</evidence>
<dbReference type="PANTHER" id="PTHR43481">
    <property type="entry name" value="FRUCTOSE-1-PHOSPHATE PHOSPHATASE"/>
    <property type="match status" value="1"/>
</dbReference>
<dbReference type="Gene3D" id="1.10.150.240">
    <property type="entry name" value="Putative phosphatase, domain 2"/>
    <property type="match status" value="1"/>
</dbReference>
<proteinExistence type="predicted"/>
<organism evidence="1">
    <name type="scientific">Streptomyces sp. NBC_00049</name>
    <dbReference type="NCBI Taxonomy" id="2903617"/>
    <lineage>
        <taxon>Bacteria</taxon>
        <taxon>Bacillati</taxon>
        <taxon>Actinomycetota</taxon>
        <taxon>Actinomycetes</taxon>
        <taxon>Kitasatosporales</taxon>
        <taxon>Streptomycetaceae</taxon>
        <taxon>Streptomyces</taxon>
    </lineage>
</organism>
<dbReference type="InterPro" id="IPR006439">
    <property type="entry name" value="HAD-SF_hydro_IA"/>
</dbReference>
<dbReference type="SFLD" id="SFLDG01129">
    <property type="entry name" value="C1.5:_HAD__Beta-PGM__Phosphata"/>
    <property type="match status" value="1"/>
</dbReference>
<dbReference type="InterPro" id="IPR036412">
    <property type="entry name" value="HAD-like_sf"/>
</dbReference>
<dbReference type="PANTHER" id="PTHR43481:SF4">
    <property type="entry name" value="GLYCEROL-1-PHOSPHATE PHOSPHOHYDROLASE 1-RELATED"/>
    <property type="match status" value="1"/>
</dbReference>
<accession>A0AAU2JXL5</accession>
<dbReference type="PRINTS" id="PR00413">
    <property type="entry name" value="HADHALOGNASE"/>
</dbReference>
<dbReference type="EMBL" id="CP108264">
    <property type="protein sequence ID" value="WTU77585.1"/>
    <property type="molecule type" value="Genomic_DNA"/>
</dbReference>
<sequence>MSDTGRLPACPGPAPAQACMPAVPDGVEALILDFDGTLADTAPGNERALRAALQPYGIDLDPGWYGQHVGLSIHDLLAALPGGHSLPHTEVIARSRANLMAAMHTIEPVACVLALLRSARRAGLPCAIASNASRILVEPGLDALGLRDEFAAVVTREDVIRAKPDPALFAEAARRLGIAPERCLGVDDAPEGIASARAAGMRVITVIDGHLILADEVPQPKGAA</sequence>
<dbReference type="InterPro" id="IPR023198">
    <property type="entry name" value="PGP-like_dom2"/>
</dbReference>
<dbReference type="Pfam" id="PF00702">
    <property type="entry name" value="Hydrolase"/>
    <property type="match status" value="1"/>
</dbReference>
<dbReference type="NCBIfam" id="TIGR01509">
    <property type="entry name" value="HAD-SF-IA-v3"/>
    <property type="match status" value="1"/>
</dbReference>
<dbReference type="AlphaFoldDB" id="A0AAU2JXL5"/>
<dbReference type="Gene3D" id="3.40.50.1000">
    <property type="entry name" value="HAD superfamily/HAD-like"/>
    <property type="match status" value="1"/>
</dbReference>